<dbReference type="KEGG" id="pfs:PFLU_1969"/>
<protein>
    <submittedName>
        <fullName evidence="2">Uncharacterized protein</fullName>
    </submittedName>
</protein>
<name>C3K778_PSEFS</name>
<dbReference type="Proteomes" id="UP001152918">
    <property type="component" value="Chromosome"/>
</dbReference>
<sequence length="43" mass="4557">MPTSIPKPAGEQKPFPHCPATVVAHPYTVNVTDSPGCKQRVIG</sequence>
<accession>C3K778</accession>
<gene>
    <name evidence="2" type="ordered locus">PFLU_1969</name>
</gene>
<reference evidence="1" key="2">
    <citation type="submission" date="2023-10" db="EMBL/GenBank/DDBJ databases">
        <authorList>
            <person name="Fortmann-Grote C."/>
        </authorList>
    </citation>
    <scope>NUCLEOTIDE SEQUENCE</scope>
    <source>
        <strain evidence="1">SBW25</strain>
    </source>
</reference>
<dbReference type="AlphaFoldDB" id="C3K778"/>
<reference evidence="2" key="1">
    <citation type="journal article" date="2009" name="Genome Biol.">
        <title>Genomic and genetic analyses of diversity and plant interactions of Pseudomonas fluorescens.</title>
        <authorList>
            <person name="Silby M.W."/>
            <person name="Cerdeno-Tarraga A.M."/>
            <person name="Vernikos G.S."/>
            <person name="Giddens S.R."/>
            <person name="Jackson R.W."/>
            <person name="Preston G.M."/>
            <person name="Zhang X.X."/>
            <person name="Moon C.D."/>
            <person name="Gehrig S.M."/>
            <person name="Godfrey S.A."/>
            <person name="Knight C.G."/>
            <person name="Malone J.G."/>
            <person name="Robinson Z."/>
            <person name="Spiers A.J."/>
            <person name="Harris S."/>
            <person name="Challis G.L."/>
            <person name="Yaxley A.M."/>
            <person name="Harris D."/>
            <person name="Seeger K."/>
            <person name="Murphy L."/>
            <person name="Rutter S."/>
            <person name="Squares R."/>
            <person name="Quail M.A."/>
            <person name="Saunders E."/>
            <person name="Mavromatis K."/>
            <person name="Brettin T.S."/>
            <person name="Bentley S.D."/>
            <person name="Hothersall J."/>
            <person name="Stephens E."/>
            <person name="Thomas C.M."/>
            <person name="Parkhill J."/>
            <person name="Levy S.B."/>
            <person name="Rainey P.B."/>
            <person name="Thomson N.R."/>
        </authorList>
    </citation>
    <scope>NUCLEOTIDE SEQUENCE [LARGE SCALE GENOMIC DNA]</scope>
    <source>
        <strain evidence="2">SBW25</strain>
    </source>
</reference>
<evidence type="ECO:0000313" key="1">
    <source>
        <dbReference type="EMBL" id="CAI2796239.1"/>
    </source>
</evidence>
<dbReference type="EMBL" id="AM181176">
    <property type="protein sequence ID" value="CAY48212.1"/>
    <property type="molecule type" value="Genomic_DNA"/>
</dbReference>
<dbReference type="EMBL" id="OV986001">
    <property type="protein sequence ID" value="CAI2796239.1"/>
    <property type="molecule type" value="Genomic_DNA"/>
</dbReference>
<dbReference type="HOGENOM" id="CLU_3238376_0_0_6"/>
<organism evidence="2">
    <name type="scientific">Pseudomonas fluorescens (strain SBW25)</name>
    <dbReference type="NCBI Taxonomy" id="216595"/>
    <lineage>
        <taxon>Bacteria</taxon>
        <taxon>Pseudomonadati</taxon>
        <taxon>Pseudomonadota</taxon>
        <taxon>Gammaproteobacteria</taxon>
        <taxon>Pseudomonadales</taxon>
        <taxon>Pseudomonadaceae</taxon>
        <taxon>Pseudomonas</taxon>
    </lineage>
</organism>
<evidence type="ECO:0000313" key="2">
    <source>
        <dbReference type="EMBL" id="CAY48212.1"/>
    </source>
</evidence>
<proteinExistence type="predicted"/>